<keyword evidence="1" id="KW-0812">Transmembrane</keyword>
<dbReference type="InterPro" id="IPR012910">
    <property type="entry name" value="Plug_dom"/>
</dbReference>
<dbReference type="Proteomes" id="UP001595681">
    <property type="component" value="Unassembled WGS sequence"/>
</dbReference>
<evidence type="ECO:0000313" key="4">
    <source>
        <dbReference type="Proteomes" id="UP001595681"/>
    </source>
</evidence>
<comment type="subcellular location">
    <subcellularLocation>
        <location evidence="1">Cell outer membrane</location>
        <topology evidence="1">Multi-pass membrane protein</topology>
    </subcellularLocation>
</comment>
<evidence type="ECO:0000259" key="2">
    <source>
        <dbReference type="Pfam" id="PF07715"/>
    </source>
</evidence>
<accession>A0ABV7NQN5</accession>
<reference evidence="4" key="1">
    <citation type="journal article" date="2019" name="Int. J. Syst. Evol. Microbiol.">
        <title>The Global Catalogue of Microorganisms (GCM) 10K type strain sequencing project: providing services to taxonomists for standard genome sequencing and annotation.</title>
        <authorList>
            <consortium name="The Broad Institute Genomics Platform"/>
            <consortium name="The Broad Institute Genome Sequencing Center for Infectious Disease"/>
            <person name="Wu L."/>
            <person name="Ma J."/>
        </authorList>
    </citation>
    <scope>NUCLEOTIDE SEQUENCE [LARGE SCALE GENOMIC DNA]</scope>
    <source>
        <strain evidence="4">CCM 7491</strain>
    </source>
</reference>
<dbReference type="PANTHER" id="PTHR47234">
    <property type="match status" value="1"/>
</dbReference>
<comment type="similarity">
    <text evidence="1">Belongs to the TonB-dependent receptor family.</text>
</comment>
<evidence type="ECO:0000313" key="3">
    <source>
        <dbReference type="EMBL" id="MFC3444491.1"/>
    </source>
</evidence>
<keyword evidence="4" id="KW-1185">Reference proteome</keyword>
<dbReference type="InterPro" id="IPR039426">
    <property type="entry name" value="TonB-dep_rcpt-like"/>
</dbReference>
<evidence type="ECO:0000256" key="1">
    <source>
        <dbReference type="PROSITE-ProRule" id="PRU01360"/>
    </source>
</evidence>
<sequence>MQQSGQITLEDSLNQLPGFTPSGNAGTGGQGAGGRATLNLRGLGSNRNLVLLDGRRLPLSDINGNVDINILPESIIGSVDVITGGASAIYGSDAMSGVVNFKTDKYFDGVRAPTSRMATAFAAIMASSTHRWRWAPNLPTIAAG</sequence>
<dbReference type="Gene3D" id="2.170.130.10">
    <property type="entry name" value="TonB-dependent receptor, plug domain"/>
    <property type="match status" value="1"/>
</dbReference>
<keyword evidence="1" id="KW-0813">Transport</keyword>
<comment type="caution">
    <text evidence="3">The sequence shown here is derived from an EMBL/GenBank/DDBJ whole genome shotgun (WGS) entry which is preliminary data.</text>
</comment>
<keyword evidence="3" id="KW-0675">Receptor</keyword>
<dbReference type="EMBL" id="JBHRVU010000007">
    <property type="protein sequence ID" value="MFC3444491.1"/>
    <property type="molecule type" value="Genomic_DNA"/>
</dbReference>
<name>A0ABV7NQN5_9SPHN</name>
<organism evidence="3 4">
    <name type="scientific">Sphingobium rhizovicinum</name>
    <dbReference type="NCBI Taxonomy" id="432308"/>
    <lineage>
        <taxon>Bacteria</taxon>
        <taxon>Pseudomonadati</taxon>
        <taxon>Pseudomonadota</taxon>
        <taxon>Alphaproteobacteria</taxon>
        <taxon>Sphingomonadales</taxon>
        <taxon>Sphingomonadaceae</taxon>
        <taxon>Sphingobium</taxon>
    </lineage>
</organism>
<dbReference type="SUPFAM" id="SSF56935">
    <property type="entry name" value="Porins"/>
    <property type="match status" value="1"/>
</dbReference>
<gene>
    <name evidence="3" type="ORF">ACFOKF_25475</name>
</gene>
<dbReference type="PROSITE" id="PS52016">
    <property type="entry name" value="TONB_DEPENDENT_REC_3"/>
    <property type="match status" value="1"/>
</dbReference>
<dbReference type="PANTHER" id="PTHR47234:SF3">
    <property type="entry name" value="SECRETIN_TONB SHORT N-TERMINAL DOMAIN-CONTAINING PROTEIN"/>
    <property type="match status" value="1"/>
</dbReference>
<dbReference type="InterPro" id="IPR037066">
    <property type="entry name" value="Plug_dom_sf"/>
</dbReference>
<feature type="domain" description="TonB-dependent receptor plug" evidence="2">
    <location>
        <begin position="1"/>
        <end position="98"/>
    </location>
</feature>
<keyword evidence="1" id="KW-1134">Transmembrane beta strand</keyword>
<proteinExistence type="inferred from homology"/>
<keyword evidence="1" id="KW-0472">Membrane</keyword>
<keyword evidence="1" id="KW-0998">Cell outer membrane</keyword>
<dbReference type="Pfam" id="PF07715">
    <property type="entry name" value="Plug"/>
    <property type="match status" value="1"/>
</dbReference>
<protein>
    <submittedName>
        <fullName evidence="3">TonB-dependent receptor plug domain-containing protein</fullName>
    </submittedName>
</protein>
<dbReference type="RefSeq" id="WP_380799392.1">
    <property type="nucleotide sequence ID" value="NZ_JBHRVU010000007.1"/>
</dbReference>